<feature type="signal peptide" evidence="1">
    <location>
        <begin position="1"/>
        <end position="31"/>
    </location>
</feature>
<proteinExistence type="predicted"/>
<gene>
    <name evidence="2" type="ORF">KC571_03780</name>
</gene>
<feature type="non-terminal residue" evidence="2">
    <location>
        <position position="434"/>
    </location>
</feature>
<dbReference type="Proteomes" id="UP000701698">
    <property type="component" value="Unassembled WGS sequence"/>
</dbReference>
<reference evidence="2" key="2">
    <citation type="journal article" date="2021" name="Microbiome">
        <title>Successional dynamics and alternative stable states in a saline activated sludge microbial community over 9 years.</title>
        <authorList>
            <person name="Wang Y."/>
            <person name="Ye J."/>
            <person name="Ju F."/>
            <person name="Liu L."/>
            <person name="Boyd J.A."/>
            <person name="Deng Y."/>
            <person name="Parks D.H."/>
            <person name="Jiang X."/>
            <person name="Yin X."/>
            <person name="Woodcroft B.J."/>
            <person name="Tyson G.W."/>
            <person name="Hugenholtz P."/>
            <person name="Polz M.F."/>
            <person name="Zhang T."/>
        </authorList>
    </citation>
    <scope>NUCLEOTIDE SEQUENCE</scope>
    <source>
        <strain evidence="2">HKST-UBA01</strain>
    </source>
</reference>
<protein>
    <submittedName>
        <fullName evidence="2">Uncharacterized protein</fullName>
    </submittedName>
</protein>
<evidence type="ECO:0000256" key="1">
    <source>
        <dbReference type="SAM" id="SignalP"/>
    </source>
</evidence>
<evidence type="ECO:0000313" key="2">
    <source>
        <dbReference type="EMBL" id="MCA9390498.1"/>
    </source>
</evidence>
<comment type="caution">
    <text evidence="2">The sequence shown here is derived from an EMBL/GenBank/DDBJ whole genome shotgun (WGS) entry which is preliminary data.</text>
</comment>
<reference evidence="2" key="1">
    <citation type="submission" date="2020-04" db="EMBL/GenBank/DDBJ databases">
        <authorList>
            <person name="Zhang T."/>
        </authorList>
    </citation>
    <scope>NUCLEOTIDE SEQUENCE</scope>
    <source>
        <strain evidence="2">HKST-UBA01</strain>
    </source>
</reference>
<dbReference type="AlphaFoldDB" id="A0A955LHP2"/>
<evidence type="ECO:0000313" key="3">
    <source>
        <dbReference type="Proteomes" id="UP000701698"/>
    </source>
</evidence>
<dbReference type="EMBL" id="JAGQKX010000111">
    <property type="protein sequence ID" value="MCA9390498.1"/>
    <property type="molecule type" value="Genomic_DNA"/>
</dbReference>
<name>A0A955LHP2_UNCKA</name>
<keyword evidence="1" id="KW-0732">Signal</keyword>
<feature type="chain" id="PRO_5037889763" evidence="1">
    <location>
        <begin position="32"/>
        <end position="434"/>
    </location>
</feature>
<organism evidence="2 3">
    <name type="scientific">candidate division WWE3 bacterium</name>
    <dbReference type="NCBI Taxonomy" id="2053526"/>
    <lineage>
        <taxon>Bacteria</taxon>
        <taxon>Katanobacteria</taxon>
    </lineage>
</organism>
<accession>A0A955LHP2</accession>
<sequence>MKRTSLVRLPVLAFVMALPVLLIMTTISAMAAPESPTQGCRSGYTQIPGWSTGFCWNESEFTANLTAVSGEVLVTGPSTNKIDLWVDPSLGYAPGYAFYEGQGSGQTECVRTGKLMQQTLPNNGLWGIGPCDPPLEYLYLPVICNDGCNNVTPPPIGDPPSDLLVSFEPDWMILYPGTITASVGSGDVPLTYTLELPGEEPLVLVSDELTETFQITPTTDGLLTATLTVENEYGLDQVQEVGLIDYCPAGLSRLHSQIGGDWSWVCGSAELANAASGYPIGQFGFTEPTTASVWINPQSGAAPYGGFAYANTPGTPSYILDPGYGTYVFDPGSETNPGVWAFAFSDGTPVPPAYVEIEGQNGGQVGQTIDLTATVAPFNTTLPLTVTVEATDLSPSTFVTDSLVMPLSFNWTAPGTKWITVTVEGDGATVMDTH</sequence>